<keyword evidence="1" id="KW-0805">Transcription regulation</keyword>
<evidence type="ECO:0000259" key="5">
    <source>
        <dbReference type="PROSITE" id="PS50977"/>
    </source>
</evidence>
<accession>A0A2Z3RYN7</accession>
<keyword evidence="2 4" id="KW-0238">DNA-binding</keyword>
<feature type="domain" description="HTH tetR-type" evidence="5">
    <location>
        <begin position="6"/>
        <end position="66"/>
    </location>
</feature>
<dbReference type="SUPFAM" id="SSF48498">
    <property type="entry name" value="Tetracyclin repressor-like, C-terminal domain"/>
    <property type="match status" value="1"/>
</dbReference>
<evidence type="ECO:0000256" key="3">
    <source>
        <dbReference type="ARBA" id="ARBA00023163"/>
    </source>
</evidence>
<dbReference type="EMBL" id="CP023994">
    <property type="protein sequence ID" value="AWR21807.1"/>
    <property type="molecule type" value="Genomic_DNA"/>
</dbReference>
<dbReference type="PROSITE" id="PS50977">
    <property type="entry name" value="HTH_TETR_2"/>
    <property type="match status" value="1"/>
</dbReference>
<dbReference type="GO" id="GO:0000976">
    <property type="term" value="F:transcription cis-regulatory region binding"/>
    <property type="evidence" value="ECO:0007669"/>
    <property type="project" value="TreeGrafter"/>
</dbReference>
<protein>
    <submittedName>
        <fullName evidence="6">Bacterial regulatory protein, tetR family</fullName>
    </submittedName>
</protein>
<dbReference type="Proteomes" id="UP000246894">
    <property type="component" value="Chromosome"/>
</dbReference>
<evidence type="ECO:0000256" key="2">
    <source>
        <dbReference type="ARBA" id="ARBA00023125"/>
    </source>
</evidence>
<dbReference type="InterPro" id="IPR001647">
    <property type="entry name" value="HTH_TetR"/>
</dbReference>
<dbReference type="PANTHER" id="PTHR30055:SF234">
    <property type="entry name" value="HTH-TYPE TRANSCRIPTIONAL REGULATOR BETI"/>
    <property type="match status" value="1"/>
</dbReference>
<dbReference type="OrthoDB" id="3237195at2"/>
<keyword evidence="7" id="KW-1185">Reference proteome</keyword>
<dbReference type="GO" id="GO:0003700">
    <property type="term" value="F:DNA-binding transcription factor activity"/>
    <property type="evidence" value="ECO:0007669"/>
    <property type="project" value="TreeGrafter"/>
</dbReference>
<gene>
    <name evidence="6" type="ORF">AURMO_01215</name>
</gene>
<evidence type="ECO:0000256" key="4">
    <source>
        <dbReference type="PROSITE-ProRule" id="PRU00335"/>
    </source>
</evidence>
<feature type="DNA-binding region" description="H-T-H motif" evidence="4">
    <location>
        <begin position="29"/>
        <end position="48"/>
    </location>
</feature>
<dbReference type="AlphaFoldDB" id="A0A2Z3RYN7"/>
<dbReference type="InterPro" id="IPR050109">
    <property type="entry name" value="HTH-type_TetR-like_transc_reg"/>
</dbReference>
<name>A0A2Z3RYN7_9MICO</name>
<evidence type="ECO:0000313" key="6">
    <source>
        <dbReference type="EMBL" id="AWR21807.1"/>
    </source>
</evidence>
<reference evidence="6 7" key="1">
    <citation type="submission" date="2017-10" db="EMBL/GenBank/DDBJ databases">
        <title>Genome of an Actinobacterium that displays light-enhanced growth.</title>
        <authorList>
            <person name="Maresca J.A."/>
            <person name="Hempel P."/>
            <person name="Shevchenko O."/>
            <person name="Miller K.J."/>
            <person name="Hahn M.W."/>
        </authorList>
    </citation>
    <scope>NUCLEOTIDE SEQUENCE [LARGE SCALE GENOMIC DNA]</scope>
    <source>
        <strain evidence="6 7">MWH-Mo1</strain>
    </source>
</reference>
<dbReference type="PANTHER" id="PTHR30055">
    <property type="entry name" value="HTH-TYPE TRANSCRIPTIONAL REGULATOR RUTR"/>
    <property type="match status" value="1"/>
</dbReference>
<proteinExistence type="predicted"/>
<dbReference type="Pfam" id="PF00440">
    <property type="entry name" value="TetR_N"/>
    <property type="match status" value="1"/>
</dbReference>
<sequence length="200" mass="22083">MAKSSHPTRDRLIETMAELLDGSDPEHITADQVLTASGVSKGSLYHHFEDFEDLLEAALIARFSVNVDATIDALAQILATVGSRDDLLKALRKLNIYNQDQARSSFRLERARAAGLTYSSPRFHEALGAEQKRLTDAFTDLFIEAQNKGWMSENVDARAAAVFVQAYTVGRVVDDIAPEKVDPAAWIDLVMHVVDKAILN</sequence>
<dbReference type="Gene3D" id="1.10.357.10">
    <property type="entry name" value="Tetracycline Repressor, domain 2"/>
    <property type="match status" value="1"/>
</dbReference>
<dbReference type="RefSeq" id="WP_110234005.1">
    <property type="nucleotide sequence ID" value="NZ_CP023994.1"/>
</dbReference>
<dbReference type="KEGG" id="aum:AURMO_01215"/>
<evidence type="ECO:0000313" key="7">
    <source>
        <dbReference type="Proteomes" id="UP000246894"/>
    </source>
</evidence>
<keyword evidence="3" id="KW-0804">Transcription</keyword>
<dbReference type="SUPFAM" id="SSF46689">
    <property type="entry name" value="Homeodomain-like"/>
    <property type="match status" value="1"/>
</dbReference>
<evidence type="ECO:0000256" key="1">
    <source>
        <dbReference type="ARBA" id="ARBA00023015"/>
    </source>
</evidence>
<dbReference type="InterPro" id="IPR009057">
    <property type="entry name" value="Homeodomain-like_sf"/>
</dbReference>
<organism evidence="6 7">
    <name type="scientific">Aurantimicrobium photophilum</name>
    <dbReference type="NCBI Taxonomy" id="1987356"/>
    <lineage>
        <taxon>Bacteria</taxon>
        <taxon>Bacillati</taxon>
        <taxon>Actinomycetota</taxon>
        <taxon>Actinomycetes</taxon>
        <taxon>Micrococcales</taxon>
        <taxon>Microbacteriaceae</taxon>
        <taxon>Aurantimicrobium</taxon>
    </lineage>
</organism>
<dbReference type="InterPro" id="IPR036271">
    <property type="entry name" value="Tet_transcr_reg_TetR-rel_C_sf"/>
</dbReference>